<evidence type="ECO:0000256" key="1">
    <source>
        <dbReference type="SAM" id="Phobius"/>
    </source>
</evidence>
<proteinExistence type="predicted"/>
<evidence type="ECO:0000313" key="3">
    <source>
        <dbReference type="Proteomes" id="UP001174997"/>
    </source>
</evidence>
<sequence>MSTAKTDGPQLTQAAPYTGRCIFDAWRVWLDINFFSYMLTGMVHALYLRVQGLGGWKA</sequence>
<organism evidence="2 3">
    <name type="scientific">Cercophora samala</name>
    <dbReference type="NCBI Taxonomy" id="330535"/>
    <lineage>
        <taxon>Eukaryota</taxon>
        <taxon>Fungi</taxon>
        <taxon>Dikarya</taxon>
        <taxon>Ascomycota</taxon>
        <taxon>Pezizomycotina</taxon>
        <taxon>Sordariomycetes</taxon>
        <taxon>Sordariomycetidae</taxon>
        <taxon>Sordariales</taxon>
        <taxon>Lasiosphaeriaceae</taxon>
        <taxon>Cercophora</taxon>
    </lineage>
</organism>
<name>A0AA40D4B5_9PEZI</name>
<dbReference type="EMBL" id="JAULSY010000172">
    <property type="protein sequence ID" value="KAK0660083.1"/>
    <property type="molecule type" value="Genomic_DNA"/>
</dbReference>
<reference evidence="2" key="1">
    <citation type="submission" date="2023-06" db="EMBL/GenBank/DDBJ databases">
        <title>Genome-scale phylogeny and comparative genomics of the fungal order Sordariales.</title>
        <authorList>
            <consortium name="Lawrence Berkeley National Laboratory"/>
            <person name="Hensen N."/>
            <person name="Bonometti L."/>
            <person name="Westerberg I."/>
            <person name="Brannstrom I.O."/>
            <person name="Guillou S."/>
            <person name="Cros-Aarteil S."/>
            <person name="Calhoun S."/>
            <person name="Haridas S."/>
            <person name="Kuo A."/>
            <person name="Mondo S."/>
            <person name="Pangilinan J."/>
            <person name="Riley R."/>
            <person name="Labutti K."/>
            <person name="Andreopoulos B."/>
            <person name="Lipzen A."/>
            <person name="Chen C."/>
            <person name="Yanf M."/>
            <person name="Daum C."/>
            <person name="Ng V."/>
            <person name="Clum A."/>
            <person name="Steindorff A."/>
            <person name="Ohm R."/>
            <person name="Martin F."/>
            <person name="Silar P."/>
            <person name="Natvig D."/>
            <person name="Lalanne C."/>
            <person name="Gautier V."/>
            <person name="Ament-Velasquez S.L."/>
            <person name="Kruys A."/>
            <person name="Hutchinson M.I."/>
            <person name="Powell A.J."/>
            <person name="Barry K."/>
            <person name="Miller A.N."/>
            <person name="Grigoriev I.V."/>
            <person name="Debuchy R."/>
            <person name="Gladieux P."/>
            <person name="Thoren M.H."/>
            <person name="Johannesson H."/>
        </authorList>
    </citation>
    <scope>NUCLEOTIDE SEQUENCE</scope>
    <source>
        <strain evidence="2">CBS 307.81</strain>
    </source>
</reference>
<feature type="transmembrane region" description="Helical" evidence="1">
    <location>
        <begin position="32"/>
        <end position="50"/>
    </location>
</feature>
<keyword evidence="1" id="KW-1133">Transmembrane helix</keyword>
<evidence type="ECO:0000313" key="2">
    <source>
        <dbReference type="EMBL" id="KAK0660083.1"/>
    </source>
</evidence>
<gene>
    <name evidence="2" type="ORF">QBC41DRAFT_307793</name>
</gene>
<keyword evidence="1" id="KW-0472">Membrane</keyword>
<protein>
    <submittedName>
        <fullName evidence="2">Uncharacterized protein</fullName>
    </submittedName>
</protein>
<comment type="caution">
    <text evidence="2">The sequence shown here is derived from an EMBL/GenBank/DDBJ whole genome shotgun (WGS) entry which is preliminary data.</text>
</comment>
<dbReference type="AlphaFoldDB" id="A0AA40D4B5"/>
<dbReference type="Proteomes" id="UP001174997">
    <property type="component" value="Unassembled WGS sequence"/>
</dbReference>
<keyword evidence="1" id="KW-0812">Transmembrane</keyword>
<accession>A0AA40D4B5</accession>
<keyword evidence="3" id="KW-1185">Reference proteome</keyword>